<evidence type="ECO:0000313" key="3">
    <source>
        <dbReference type="Proteomes" id="UP000198658"/>
    </source>
</evidence>
<dbReference type="SUPFAM" id="SSF53474">
    <property type="entry name" value="alpha/beta-Hydrolases"/>
    <property type="match status" value="1"/>
</dbReference>
<dbReference type="PANTHER" id="PTHR43433">
    <property type="entry name" value="HYDROLASE, ALPHA/BETA FOLD FAMILY PROTEIN"/>
    <property type="match status" value="1"/>
</dbReference>
<protein>
    <submittedName>
        <fullName evidence="2">Pimeloyl-ACP methyl ester carboxylesterase</fullName>
    </submittedName>
</protein>
<dbReference type="Pfam" id="PF00561">
    <property type="entry name" value="Abhydrolase_1"/>
    <property type="match status" value="1"/>
</dbReference>
<dbReference type="PRINTS" id="PR00111">
    <property type="entry name" value="ABHYDROLASE"/>
</dbReference>
<dbReference type="Proteomes" id="UP000198658">
    <property type="component" value="Unassembled WGS sequence"/>
</dbReference>
<evidence type="ECO:0000259" key="1">
    <source>
        <dbReference type="Pfam" id="PF00561"/>
    </source>
</evidence>
<accession>A0A1H3WBI9</accession>
<dbReference type="EMBL" id="FNQO01000001">
    <property type="protein sequence ID" value="SDZ84445.1"/>
    <property type="molecule type" value="Genomic_DNA"/>
</dbReference>
<dbReference type="STRING" id="658218.SAMN05216562_0714"/>
<reference evidence="3" key="1">
    <citation type="submission" date="2016-10" db="EMBL/GenBank/DDBJ databases">
        <authorList>
            <person name="Varghese N."/>
            <person name="Submissions S."/>
        </authorList>
    </citation>
    <scope>NUCLEOTIDE SEQUENCE [LARGE SCALE GENOMIC DNA]</scope>
    <source>
        <strain evidence="3">CGMCC 1.10657</strain>
    </source>
</reference>
<dbReference type="PANTHER" id="PTHR43433:SF1">
    <property type="entry name" value="BLL5160 PROTEIN"/>
    <property type="match status" value="1"/>
</dbReference>
<sequence length="259" mass="28657">MNADNHVRIYAKKRDEGDYVVIIPSLGRGVEDYTEQYHSTITTRLAEAGYQVVLIQPRGAGKSSGDLTPANASMSMFAQDIKVVLDDLNINKANFIGHAFGNRLARTFATLYPEYVDHLVLMASGGNFTMDEKQETCLKNSFNLKLPDEERVGYIDCAFFAKGNDASIWLTGWYPELAAAQMLAANMINPDFYKKAGGKSFLLIQAAEDFIAPPENAGRRLKQELGDQVTYIEIPDAGHALSSEQPDAIATYIVNYLNQ</sequence>
<name>A0A1H3WBI9_9GAMM</name>
<proteinExistence type="predicted"/>
<keyword evidence="3" id="KW-1185">Reference proteome</keyword>
<organism evidence="2 3">
    <name type="scientific">Microbulbifer marinus</name>
    <dbReference type="NCBI Taxonomy" id="658218"/>
    <lineage>
        <taxon>Bacteria</taxon>
        <taxon>Pseudomonadati</taxon>
        <taxon>Pseudomonadota</taxon>
        <taxon>Gammaproteobacteria</taxon>
        <taxon>Cellvibrionales</taxon>
        <taxon>Microbulbiferaceae</taxon>
        <taxon>Microbulbifer</taxon>
    </lineage>
</organism>
<dbReference type="OrthoDB" id="8632294at2"/>
<dbReference type="Gene3D" id="3.40.50.1820">
    <property type="entry name" value="alpha/beta hydrolase"/>
    <property type="match status" value="1"/>
</dbReference>
<dbReference type="InterPro" id="IPR050471">
    <property type="entry name" value="AB_hydrolase"/>
</dbReference>
<dbReference type="RefSeq" id="WP_091385220.1">
    <property type="nucleotide sequence ID" value="NZ_FNQO01000001.1"/>
</dbReference>
<dbReference type="InterPro" id="IPR000073">
    <property type="entry name" value="AB_hydrolase_1"/>
</dbReference>
<evidence type="ECO:0000313" key="2">
    <source>
        <dbReference type="EMBL" id="SDZ84445.1"/>
    </source>
</evidence>
<feature type="domain" description="AB hydrolase-1" evidence="1">
    <location>
        <begin position="21"/>
        <end position="143"/>
    </location>
</feature>
<gene>
    <name evidence="2" type="ORF">SAMN05216562_0714</name>
</gene>
<dbReference type="InterPro" id="IPR029058">
    <property type="entry name" value="AB_hydrolase_fold"/>
</dbReference>
<dbReference type="AlphaFoldDB" id="A0A1H3WBI9"/>